<gene>
    <name evidence="3" type="ORF">GFSPODELE1_LOCUS6450</name>
</gene>
<name>A0ABP1DKN6_9APHY</name>
<dbReference type="EMBL" id="OZ037947">
    <property type="protein sequence ID" value="CAL1707608.1"/>
    <property type="molecule type" value="Genomic_DNA"/>
</dbReference>
<proteinExistence type="predicted"/>
<evidence type="ECO:0000313" key="4">
    <source>
        <dbReference type="Proteomes" id="UP001497453"/>
    </source>
</evidence>
<keyword evidence="4" id="KW-1185">Reference proteome</keyword>
<dbReference type="PANTHER" id="PTHR38046:SF1">
    <property type="entry name" value="CRYPTIC LOCI REGULATOR 2"/>
    <property type="match status" value="1"/>
</dbReference>
<evidence type="ECO:0000313" key="3">
    <source>
        <dbReference type="EMBL" id="CAL1707608.1"/>
    </source>
</evidence>
<dbReference type="InterPro" id="IPR031915">
    <property type="entry name" value="Clr2_N"/>
</dbReference>
<dbReference type="Pfam" id="PF16761">
    <property type="entry name" value="Clr2_transil"/>
    <property type="match status" value="1"/>
</dbReference>
<evidence type="ECO:0000259" key="2">
    <source>
        <dbReference type="Pfam" id="PF16761"/>
    </source>
</evidence>
<feature type="domain" description="Cryptic loci regulator 2 N-terminal" evidence="2">
    <location>
        <begin position="100"/>
        <end position="167"/>
    </location>
</feature>
<feature type="region of interest" description="Disordered" evidence="1">
    <location>
        <begin position="180"/>
        <end position="207"/>
    </location>
</feature>
<organism evidence="3 4">
    <name type="scientific">Somion occarium</name>
    <dbReference type="NCBI Taxonomy" id="3059160"/>
    <lineage>
        <taxon>Eukaryota</taxon>
        <taxon>Fungi</taxon>
        <taxon>Dikarya</taxon>
        <taxon>Basidiomycota</taxon>
        <taxon>Agaricomycotina</taxon>
        <taxon>Agaricomycetes</taxon>
        <taxon>Polyporales</taxon>
        <taxon>Cerrenaceae</taxon>
        <taxon>Somion</taxon>
    </lineage>
</organism>
<sequence length="220" mass="24923">MSLNTILETPHYVAYQRATDRSIAIELREDATDVASDRRPSMTVKHVEEDGTVNYYEEATSETQNKWKRALGPLLAKFVVKPAVQLEGNKFTGNVTSSALFEFPRGYKLYTHKKGDHYDPRKDNYLIGSQHVRAFRSPQEFFLHAKWLMEGQAYNSDGTRACGCCYCNPAVTQSDIARQYGTGHISDKPRRQRTSRPRPATSGVIQAKDYTKFNVSSKSS</sequence>
<dbReference type="InterPro" id="IPR038986">
    <property type="entry name" value="Clr2"/>
</dbReference>
<protein>
    <recommendedName>
        <fullName evidence="2">Cryptic loci regulator 2 N-terminal domain-containing protein</fullName>
    </recommendedName>
</protein>
<accession>A0ABP1DKN6</accession>
<dbReference type="PANTHER" id="PTHR38046">
    <property type="entry name" value="CRYPTIC LOCI REGULATOR 2"/>
    <property type="match status" value="1"/>
</dbReference>
<dbReference type="Proteomes" id="UP001497453">
    <property type="component" value="Chromosome 4"/>
</dbReference>
<evidence type="ECO:0000256" key="1">
    <source>
        <dbReference type="SAM" id="MobiDB-lite"/>
    </source>
</evidence>
<reference evidence="4" key="1">
    <citation type="submission" date="2024-04" db="EMBL/GenBank/DDBJ databases">
        <authorList>
            <person name="Shaw F."/>
            <person name="Minotto A."/>
        </authorList>
    </citation>
    <scope>NUCLEOTIDE SEQUENCE [LARGE SCALE GENOMIC DNA]</scope>
</reference>